<dbReference type="PANTHER" id="PTHR43776">
    <property type="entry name" value="TRANSPORT ATP-BINDING PROTEIN"/>
    <property type="match status" value="1"/>
</dbReference>
<dbReference type="InterPro" id="IPR013563">
    <property type="entry name" value="Oligopep_ABC_C"/>
</dbReference>
<evidence type="ECO:0000256" key="1">
    <source>
        <dbReference type="ARBA" id="ARBA00005417"/>
    </source>
</evidence>
<dbReference type="InterPro" id="IPR017871">
    <property type="entry name" value="ABC_transporter-like_CS"/>
</dbReference>
<dbReference type="GO" id="GO:0016887">
    <property type="term" value="F:ATP hydrolysis activity"/>
    <property type="evidence" value="ECO:0007669"/>
    <property type="project" value="InterPro"/>
</dbReference>
<dbReference type="AlphaFoldDB" id="A0AAV2WDE4"/>
<comment type="similarity">
    <text evidence="1">Belongs to the ABC transporter superfamily.</text>
</comment>
<gene>
    <name evidence="6" type="ORF">BN1047_00212</name>
</gene>
<dbReference type="GO" id="GO:0015833">
    <property type="term" value="P:peptide transport"/>
    <property type="evidence" value="ECO:0007669"/>
    <property type="project" value="InterPro"/>
</dbReference>
<reference evidence="6" key="2">
    <citation type="submission" date="2015-09" db="EMBL/GenBank/DDBJ databases">
        <title>Draft genome sequence of Mycobacterium neoaurum DSM 44074.</title>
        <authorList>
            <person name="Croce O."/>
            <person name="Robert C."/>
            <person name="Raoult D."/>
            <person name="Drancourt M."/>
        </authorList>
    </citation>
    <scope>NUCLEOTIDE SEQUENCE</scope>
    <source>
        <strain evidence="6">DSM 44074</strain>
    </source>
</reference>
<evidence type="ECO:0000259" key="5">
    <source>
        <dbReference type="PROSITE" id="PS50893"/>
    </source>
</evidence>
<reference evidence="6" key="1">
    <citation type="submission" date="2014-05" db="EMBL/GenBank/DDBJ databases">
        <authorList>
            <person name="Urmite Genomes"/>
        </authorList>
    </citation>
    <scope>NUCLEOTIDE SEQUENCE</scope>
    <source>
        <strain evidence="6">DSM 44074</strain>
    </source>
</reference>
<keyword evidence="3" id="KW-0547">Nucleotide-binding</keyword>
<dbReference type="GO" id="GO:0005524">
    <property type="term" value="F:ATP binding"/>
    <property type="evidence" value="ECO:0007669"/>
    <property type="project" value="UniProtKB-KW"/>
</dbReference>
<dbReference type="InterPro" id="IPR050319">
    <property type="entry name" value="ABC_transp_ATP-bind"/>
</dbReference>
<keyword evidence="2" id="KW-0813">Transport</keyword>
<dbReference type="PANTHER" id="PTHR43776:SF7">
    <property type="entry name" value="D,D-DIPEPTIDE TRANSPORT ATP-BINDING PROTEIN DDPF-RELATED"/>
    <property type="match status" value="1"/>
</dbReference>
<evidence type="ECO:0000313" key="7">
    <source>
        <dbReference type="Proteomes" id="UP000028864"/>
    </source>
</evidence>
<feature type="domain" description="ABC transporter" evidence="5">
    <location>
        <begin position="283"/>
        <end position="546"/>
    </location>
</feature>
<dbReference type="Pfam" id="PF08352">
    <property type="entry name" value="oligo_HPY"/>
    <property type="match status" value="2"/>
</dbReference>
<dbReference type="GO" id="GO:0055085">
    <property type="term" value="P:transmembrane transport"/>
    <property type="evidence" value="ECO:0007669"/>
    <property type="project" value="UniProtKB-ARBA"/>
</dbReference>
<dbReference type="Proteomes" id="UP000028864">
    <property type="component" value="Unassembled WGS sequence"/>
</dbReference>
<dbReference type="SMART" id="SM00382">
    <property type="entry name" value="AAA"/>
    <property type="match status" value="2"/>
</dbReference>
<dbReference type="PROSITE" id="PS50893">
    <property type="entry name" value="ABC_TRANSPORTER_2"/>
    <property type="match status" value="2"/>
</dbReference>
<dbReference type="SUPFAM" id="SSF52540">
    <property type="entry name" value="P-loop containing nucleoside triphosphate hydrolases"/>
    <property type="match status" value="2"/>
</dbReference>
<dbReference type="InterPro" id="IPR003439">
    <property type="entry name" value="ABC_transporter-like_ATP-bd"/>
</dbReference>
<dbReference type="Pfam" id="PF00005">
    <property type="entry name" value="ABC_tran"/>
    <property type="match status" value="2"/>
</dbReference>
<evidence type="ECO:0000256" key="2">
    <source>
        <dbReference type="ARBA" id="ARBA00022448"/>
    </source>
</evidence>
<dbReference type="EMBL" id="LK021337">
    <property type="protein sequence ID" value="CDQ42360.1"/>
    <property type="molecule type" value="Genomic_DNA"/>
</dbReference>
<accession>A0AAV2WDE4</accession>
<feature type="domain" description="ABC transporter" evidence="5">
    <location>
        <begin position="9"/>
        <end position="258"/>
    </location>
</feature>
<dbReference type="RefSeq" id="WP_030132898.1">
    <property type="nucleotide sequence ID" value="NZ_LK021337.1"/>
</dbReference>
<name>A0AAV2WDE4_MYCNE</name>
<dbReference type="PROSITE" id="PS00211">
    <property type="entry name" value="ABC_TRANSPORTER_1"/>
    <property type="match status" value="2"/>
</dbReference>
<evidence type="ECO:0000256" key="3">
    <source>
        <dbReference type="ARBA" id="ARBA00022741"/>
    </source>
</evidence>
<dbReference type="CDD" id="cd03257">
    <property type="entry name" value="ABC_NikE_OppD_transporters"/>
    <property type="match status" value="2"/>
</dbReference>
<dbReference type="InterPro" id="IPR027417">
    <property type="entry name" value="P-loop_NTPase"/>
</dbReference>
<dbReference type="NCBIfam" id="NF007739">
    <property type="entry name" value="PRK10419.1"/>
    <property type="match status" value="2"/>
</dbReference>
<protein>
    <submittedName>
        <fullName evidence="6">Oligopeptide ABC transporter ATP-binding protein</fullName>
    </submittedName>
</protein>
<sequence length="560" mass="60920">MSAQNALEIVDLNVWFEPRDTRAADPVHTVKNLSLRVAPGERVGLVGESGCGKTTTILAAMGLLPSTATVSGEVRVNGTNIIGAGEAGINGHRWTDIAMVFQGAMSAFNPVKTIGWQIREALRFHDVAHGKQAVARCRELLDLVGLPPDSDERFPHQLSGGMKQRAVIAMALACDPKVLLADEPTTALDVVVQDQVLRLLVRLCRELGLALVLVTHDLGVVAQACTRAAVMYNGEIVEEGTVDDLYHRPAHPYTRTLFEATPNLNDVAAAAVPVGSQTPTLVVQDLHVTYSEGVKRPSRQWLTRAVRRQSMPGTAPADAVDGVSLQVAEGELVALVGQSGCGKTTTLQAVLGMQPVRSGSIQIDGVEVAGLSARAWRPLRRHVQMIYQDPYEALDGRLRIEDTMAEPLLVHGIGDSREQRRTLVAQALRDVGLDPSRLAQRYPHELSGGQRQRVAIAASLVLRPRLLLADEPVSMLDVSVRTGVLELLDRLRREHRMGILMITHDLSTATAYADRVIVMREGRIVETGTPWQIVHEPADSYTRKLLDSVPSPDPTRHRAS</sequence>
<organism evidence="6 7">
    <name type="scientific">Mycolicibacterium neoaurum</name>
    <name type="common">Mycobacterium neoaurum</name>
    <dbReference type="NCBI Taxonomy" id="1795"/>
    <lineage>
        <taxon>Bacteria</taxon>
        <taxon>Bacillati</taxon>
        <taxon>Actinomycetota</taxon>
        <taxon>Actinomycetes</taxon>
        <taxon>Mycobacteriales</taxon>
        <taxon>Mycobacteriaceae</taxon>
        <taxon>Mycolicibacterium</taxon>
    </lineage>
</organism>
<keyword evidence="4 6" id="KW-0067">ATP-binding</keyword>
<dbReference type="InterPro" id="IPR003593">
    <property type="entry name" value="AAA+_ATPase"/>
</dbReference>
<dbReference type="Gene3D" id="3.40.50.300">
    <property type="entry name" value="P-loop containing nucleotide triphosphate hydrolases"/>
    <property type="match status" value="2"/>
</dbReference>
<evidence type="ECO:0000256" key="4">
    <source>
        <dbReference type="ARBA" id="ARBA00022840"/>
    </source>
</evidence>
<proteinExistence type="inferred from homology"/>
<evidence type="ECO:0000313" key="6">
    <source>
        <dbReference type="EMBL" id="CDQ42360.1"/>
    </source>
</evidence>
<dbReference type="NCBIfam" id="NF008453">
    <property type="entry name" value="PRK11308.1"/>
    <property type="match status" value="2"/>
</dbReference>